<protein>
    <submittedName>
        <fullName evidence="1">Uncharacterized protein</fullName>
    </submittedName>
</protein>
<name>A0AA90VEY6_9BACT</name>
<evidence type="ECO:0000313" key="1">
    <source>
        <dbReference type="EMBL" id="MQO08747.1"/>
    </source>
</evidence>
<sequence>MQKIFLRFHHIPYEDLAKMVLANKKKSGLLHFEELEKMAQEIAEELLTDLMKFTMGDKSVLG</sequence>
<dbReference type="Proteomes" id="UP000405805">
    <property type="component" value="Unassembled WGS sequence"/>
</dbReference>
<dbReference type="AlphaFoldDB" id="A0AA90VEY6"/>
<comment type="caution">
    <text evidence="1">The sequence shown here is derived from an EMBL/GenBank/DDBJ whole genome shotgun (WGS) entry which is preliminary data.</text>
</comment>
<proteinExistence type="predicted"/>
<reference evidence="2" key="1">
    <citation type="submission" date="2019-09" db="EMBL/GenBank/DDBJ databases">
        <title>Distinct polysaccharide growth profiles of human intestinal Prevotella copri isolates.</title>
        <authorList>
            <person name="Fehlner-Peach H."/>
            <person name="Magnabosco C."/>
            <person name="Raghavan V."/>
            <person name="Scher J.U."/>
            <person name="Tett A."/>
            <person name="Cox L.M."/>
            <person name="Gottsegen C."/>
            <person name="Watters A."/>
            <person name="Wiltshire- Gordon J.D."/>
            <person name="Segata N."/>
            <person name="Bonneau R."/>
            <person name="Littman D.R."/>
        </authorList>
    </citation>
    <scope>NUCLEOTIDE SEQUENCE [LARGE SCALE GENOMIC DNA]</scope>
    <source>
        <strain evidence="2">iA624</strain>
    </source>
</reference>
<organism evidence="1 2">
    <name type="scientific">Segatella copri</name>
    <dbReference type="NCBI Taxonomy" id="165179"/>
    <lineage>
        <taxon>Bacteria</taxon>
        <taxon>Pseudomonadati</taxon>
        <taxon>Bacteroidota</taxon>
        <taxon>Bacteroidia</taxon>
        <taxon>Bacteroidales</taxon>
        <taxon>Prevotellaceae</taxon>
        <taxon>Segatella</taxon>
    </lineage>
</organism>
<dbReference type="RefSeq" id="WP_153096356.1">
    <property type="nucleotide sequence ID" value="NZ_VZBP01000047.1"/>
</dbReference>
<gene>
    <name evidence="1" type="ORF">F7D57_03200</name>
</gene>
<evidence type="ECO:0000313" key="2">
    <source>
        <dbReference type="Proteomes" id="UP000405805"/>
    </source>
</evidence>
<dbReference type="EMBL" id="VZBP01000047">
    <property type="protein sequence ID" value="MQO08747.1"/>
    <property type="molecule type" value="Genomic_DNA"/>
</dbReference>
<accession>A0AA90VEY6</accession>